<dbReference type="AlphaFoldDB" id="A0ABD0UNI4"/>
<evidence type="ECO:0000313" key="1">
    <source>
        <dbReference type="EMBL" id="KAL0914206.1"/>
    </source>
</evidence>
<gene>
    <name evidence="1" type="ORF">M5K25_017718</name>
</gene>
<accession>A0ABD0UNI4</accession>
<dbReference type="EMBL" id="JANQDX010000013">
    <property type="protein sequence ID" value="KAL0914206.1"/>
    <property type="molecule type" value="Genomic_DNA"/>
</dbReference>
<name>A0ABD0UNI4_DENTH</name>
<proteinExistence type="predicted"/>
<protein>
    <submittedName>
        <fullName evidence="1">Uncharacterized protein</fullName>
    </submittedName>
</protein>
<comment type="caution">
    <text evidence="1">The sequence shown here is derived from an EMBL/GenBank/DDBJ whole genome shotgun (WGS) entry which is preliminary data.</text>
</comment>
<keyword evidence="2" id="KW-1185">Reference proteome</keyword>
<dbReference type="Proteomes" id="UP001552299">
    <property type="component" value="Unassembled WGS sequence"/>
</dbReference>
<organism evidence="1 2">
    <name type="scientific">Dendrobium thyrsiflorum</name>
    <name type="common">Pinecone-like raceme dendrobium</name>
    <name type="synonym">Orchid</name>
    <dbReference type="NCBI Taxonomy" id="117978"/>
    <lineage>
        <taxon>Eukaryota</taxon>
        <taxon>Viridiplantae</taxon>
        <taxon>Streptophyta</taxon>
        <taxon>Embryophyta</taxon>
        <taxon>Tracheophyta</taxon>
        <taxon>Spermatophyta</taxon>
        <taxon>Magnoliopsida</taxon>
        <taxon>Liliopsida</taxon>
        <taxon>Asparagales</taxon>
        <taxon>Orchidaceae</taxon>
        <taxon>Epidendroideae</taxon>
        <taxon>Malaxideae</taxon>
        <taxon>Dendrobiinae</taxon>
        <taxon>Dendrobium</taxon>
    </lineage>
</organism>
<reference evidence="1 2" key="1">
    <citation type="journal article" date="2024" name="Plant Biotechnol. J.">
        <title>Dendrobium thyrsiflorum genome and its molecular insights into genes involved in important horticultural traits.</title>
        <authorList>
            <person name="Chen B."/>
            <person name="Wang J.Y."/>
            <person name="Zheng P.J."/>
            <person name="Li K.L."/>
            <person name="Liang Y.M."/>
            <person name="Chen X.F."/>
            <person name="Zhang C."/>
            <person name="Zhao X."/>
            <person name="He X."/>
            <person name="Zhang G.Q."/>
            <person name="Liu Z.J."/>
            <person name="Xu Q."/>
        </authorList>
    </citation>
    <scope>NUCLEOTIDE SEQUENCE [LARGE SCALE GENOMIC DNA]</scope>
    <source>
        <strain evidence="1">GZMU011</strain>
    </source>
</reference>
<sequence>MSSKQHSQHMTWARYYGDPERDFGMVYDEQGYVQILNSTFFDVDPEVDHTIERYVARILDTLVDAMEEQLGNVQWYLASDPPQGMSQNKENNIRKIIGHHQFLESKDKFQKCKKGRKQNFEETRRVGLAICLNTCEVWGNGRRATEKRRRMK</sequence>
<evidence type="ECO:0000313" key="2">
    <source>
        <dbReference type="Proteomes" id="UP001552299"/>
    </source>
</evidence>